<protein>
    <submittedName>
        <fullName evidence="2">FTH domain-containing protein</fullName>
    </submittedName>
</protein>
<organism evidence="1 2">
    <name type="scientific">Panagrellus redivivus</name>
    <name type="common">Microworm</name>
    <dbReference type="NCBI Taxonomy" id="6233"/>
    <lineage>
        <taxon>Eukaryota</taxon>
        <taxon>Metazoa</taxon>
        <taxon>Ecdysozoa</taxon>
        <taxon>Nematoda</taxon>
        <taxon>Chromadorea</taxon>
        <taxon>Rhabditida</taxon>
        <taxon>Tylenchina</taxon>
        <taxon>Panagrolaimomorpha</taxon>
        <taxon>Panagrolaimoidea</taxon>
        <taxon>Panagrolaimidae</taxon>
        <taxon>Panagrellus</taxon>
    </lineage>
</organism>
<accession>A0A7E4VPX8</accession>
<dbReference type="Proteomes" id="UP000492821">
    <property type="component" value="Unassembled WGS sequence"/>
</dbReference>
<dbReference type="WBParaSite" id="Pan_g23557.t1">
    <property type="protein sequence ID" value="Pan_g23557.t1"/>
    <property type="gene ID" value="Pan_g23557"/>
</dbReference>
<sequence>MAGMMHPEIPEKLSKLCDSKQLNYLEAGKCCSDVTLSLIIDSFNDLESLYIESPDYRSNWMQDMLSFKNLKLKTLSIQSQFKKLFCFEPEELSQLYKNLPPEFVLTLKCDTPPENASELVRQKLGPHFKEINNESRNTGGYGGYLYINLGDYLYFQIREQTLL</sequence>
<reference evidence="1" key="1">
    <citation type="journal article" date="2013" name="Genetics">
        <title>The draft genome and transcriptome of Panagrellus redivivus are shaped by the harsh demands of a free-living lifestyle.</title>
        <authorList>
            <person name="Srinivasan J."/>
            <person name="Dillman A.R."/>
            <person name="Macchietto M.G."/>
            <person name="Heikkinen L."/>
            <person name="Lakso M."/>
            <person name="Fracchia K.M."/>
            <person name="Antoshechkin I."/>
            <person name="Mortazavi A."/>
            <person name="Wong G."/>
            <person name="Sternberg P.W."/>
        </authorList>
    </citation>
    <scope>NUCLEOTIDE SEQUENCE [LARGE SCALE GENOMIC DNA]</scope>
    <source>
        <strain evidence="1">MT8872</strain>
    </source>
</reference>
<proteinExistence type="predicted"/>
<keyword evidence="1" id="KW-1185">Reference proteome</keyword>
<dbReference type="AlphaFoldDB" id="A0A7E4VPX8"/>
<name>A0A7E4VPX8_PANRE</name>
<evidence type="ECO:0000313" key="2">
    <source>
        <dbReference type="WBParaSite" id="Pan_g23557.t1"/>
    </source>
</evidence>
<reference evidence="2" key="2">
    <citation type="submission" date="2020-10" db="UniProtKB">
        <authorList>
            <consortium name="WormBaseParasite"/>
        </authorList>
    </citation>
    <scope>IDENTIFICATION</scope>
</reference>
<evidence type="ECO:0000313" key="1">
    <source>
        <dbReference type="Proteomes" id="UP000492821"/>
    </source>
</evidence>